<dbReference type="AlphaFoldDB" id="R0K6F4"/>
<feature type="compositionally biased region" description="Polar residues" evidence="1">
    <location>
        <begin position="298"/>
        <end position="308"/>
    </location>
</feature>
<organism evidence="2 3">
    <name type="scientific">Exserohilum turcicum (strain 28A)</name>
    <name type="common">Northern leaf blight fungus</name>
    <name type="synonym">Setosphaeria turcica</name>
    <dbReference type="NCBI Taxonomy" id="671987"/>
    <lineage>
        <taxon>Eukaryota</taxon>
        <taxon>Fungi</taxon>
        <taxon>Dikarya</taxon>
        <taxon>Ascomycota</taxon>
        <taxon>Pezizomycotina</taxon>
        <taxon>Dothideomycetes</taxon>
        <taxon>Pleosporomycetidae</taxon>
        <taxon>Pleosporales</taxon>
        <taxon>Pleosporineae</taxon>
        <taxon>Pleosporaceae</taxon>
        <taxon>Exserohilum</taxon>
    </lineage>
</organism>
<sequence length="488" mass="53899">MSEKIFRFTGNSGAEDPGLREGNDTLGILFENGSNNKQPGKSLEPSNPDTDLTKFCENLSAKIWTGWKSKQQKDKKSLEAFLSDGQSLFDHMTFSTPEQWSYKTIVASENFGNIQLPFHKASLATWWNNGSTYGDSAAIARAKKRMVLALEPEYENLTPKLKDTKRRQINRYIIQGNVISQMFHLTPGLVITASDSISTTEYETLWKNKEIPSINQFSWLSQELIEDSKRYSEPVQRIFTLLHSKFQSIQEQGTNPVVSLTLLRPSVQPESSTDITLLGDSIETSKNATKRRKISKHGMSTTQMQMCSNYDDDQNGHTSSSEAALSDIQGGHQAPDVTLAANVLHSLQHGSQSHVNLVATGFSPLMRAQASSFASGTSEKCSTAVSSVAFIEVSNASTEEHQALSGGSGKFIMQSSHSSMIDLHRSNLSQQHLSSQLDVLSDGPAENSPRNNVDLPDRGLDNELESPLTTVADGLFLSDFMQEYQDIM</sequence>
<dbReference type="EMBL" id="KB908814">
    <property type="protein sequence ID" value="EOA83912.1"/>
    <property type="molecule type" value="Genomic_DNA"/>
</dbReference>
<dbReference type="HOGENOM" id="CLU_559176_0_0_1"/>
<evidence type="ECO:0000256" key="1">
    <source>
        <dbReference type="SAM" id="MobiDB-lite"/>
    </source>
</evidence>
<name>R0K6F4_EXST2</name>
<reference evidence="2 3" key="1">
    <citation type="journal article" date="2012" name="PLoS Pathog.">
        <title>Diverse lifestyles and strategies of plant pathogenesis encoded in the genomes of eighteen Dothideomycetes fungi.</title>
        <authorList>
            <person name="Ohm R.A."/>
            <person name="Feau N."/>
            <person name="Henrissat B."/>
            <person name="Schoch C.L."/>
            <person name="Horwitz B.A."/>
            <person name="Barry K.W."/>
            <person name="Condon B.J."/>
            <person name="Copeland A.C."/>
            <person name="Dhillon B."/>
            <person name="Glaser F."/>
            <person name="Hesse C.N."/>
            <person name="Kosti I."/>
            <person name="LaButti K."/>
            <person name="Lindquist E.A."/>
            <person name="Lucas S."/>
            <person name="Salamov A.A."/>
            <person name="Bradshaw R.E."/>
            <person name="Ciuffetti L."/>
            <person name="Hamelin R.C."/>
            <person name="Kema G.H.J."/>
            <person name="Lawrence C."/>
            <person name="Scott J.A."/>
            <person name="Spatafora J.W."/>
            <person name="Turgeon B.G."/>
            <person name="de Wit P.J.G.M."/>
            <person name="Zhong S."/>
            <person name="Goodwin S.B."/>
            <person name="Grigoriev I.V."/>
        </authorList>
    </citation>
    <scope>NUCLEOTIDE SEQUENCE [LARGE SCALE GENOMIC DNA]</scope>
    <source>
        <strain evidence="3">28A</strain>
    </source>
</reference>
<dbReference type="Proteomes" id="UP000016935">
    <property type="component" value="Unassembled WGS sequence"/>
</dbReference>
<keyword evidence="3" id="KW-1185">Reference proteome</keyword>
<reference evidence="2 3" key="2">
    <citation type="journal article" date="2013" name="PLoS Genet.">
        <title>Comparative genome structure, secondary metabolite, and effector coding capacity across Cochliobolus pathogens.</title>
        <authorList>
            <person name="Condon B.J."/>
            <person name="Leng Y."/>
            <person name="Wu D."/>
            <person name="Bushley K.E."/>
            <person name="Ohm R.A."/>
            <person name="Otillar R."/>
            <person name="Martin J."/>
            <person name="Schackwitz W."/>
            <person name="Grimwood J."/>
            <person name="MohdZainudin N."/>
            <person name="Xue C."/>
            <person name="Wang R."/>
            <person name="Manning V.A."/>
            <person name="Dhillon B."/>
            <person name="Tu Z.J."/>
            <person name="Steffenson B.J."/>
            <person name="Salamov A."/>
            <person name="Sun H."/>
            <person name="Lowry S."/>
            <person name="LaButti K."/>
            <person name="Han J."/>
            <person name="Copeland A."/>
            <person name="Lindquist E."/>
            <person name="Barry K."/>
            <person name="Schmutz J."/>
            <person name="Baker S.E."/>
            <person name="Ciuffetti L.M."/>
            <person name="Grigoriev I.V."/>
            <person name="Zhong S."/>
            <person name="Turgeon B.G."/>
        </authorList>
    </citation>
    <scope>NUCLEOTIDE SEQUENCE [LARGE SCALE GENOMIC DNA]</scope>
    <source>
        <strain evidence="3">28A</strain>
    </source>
</reference>
<dbReference type="OrthoDB" id="10393409at2759"/>
<feature type="region of interest" description="Disordered" evidence="1">
    <location>
        <begin position="1"/>
        <end position="49"/>
    </location>
</feature>
<protein>
    <submittedName>
        <fullName evidence="2">Uncharacterized protein</fullName>
    </submittedName>
</protein>
<feature type="region of interest" description="Disordered" evidence="1">
    <location>
        <begin position="286"/>
        <end position="330"/>
    </location>
</feature>
<gene>
    <name evidence="2" type="ORF">SETTUDRAFT_32923</name>
</gene>
<evidence type="ECO:0000313" key="2">
    <source>
        <dbReference type="EMBL" id="EOA83912.1"/>
    </source>
</evidence>
<evidence type="ECO:0000313" key="3">
    <source>
        <dbReference type="Proteomes" id="UP000016935"/>
    </source>
</evidence>
<proteinExistence type="predicted"/>
<feature type="region of interest" description="Disordered" evidence="1">
    <location>
        <begin position="439"/>
        <end position="464"/>
    </location>
</feature>
<dbReference type="GeneID" id="19403712"/>
<feature type="compositionally biased region" description="Polar residues" evidence="1">
    <location>
        <begin position="32"/>
        <end position="49"/>
    </location>
</feature>
<dbReference type="RefSeq" id="XP_008028084.1">
    <property type="nucleotide sequence ID" value="XM_008029893.1"/>
</dbReference>
<accession>R0K6F4</accession>